<name>A0A4Y7RCP9_9FIRM</name>
<dbReference type="EMBL" id="QFGA01000001">
    <property type="protein sequence ID" value="TEB06500.1"/>
    <property type="molecule type" value="Genomic_DNA"/>
</dbReference>
<feature type="domain" description="TnsA endonuclease N-terminal" evidence="1">
    <location>
        <begin position="799"/>
        <end position="851"/>
    </location>
</feature>
<dbReference type="Proteomes" id="UP000298324">
    <property type="component" value="Unassembled WGS sequence"/>
</dbReference>
<dbReference type="InterPro" id="IPR014833">
    <property type="entry name" value="TnsA_N"/>
</dbReference>
<sequence length="895" mass="102276">MNNLHQLLAQHTKEWCEAGYPCEDYPVISEILEYQIEPETKILKFLRKPQLWALEIYWYLRLVEKTPHIFDLYNSYFPKLREKRQVLGLTAEAIRDFIEDEGIDALWERIKTDDSFVRDFKLESLRETLTLDYPSYIFALAMGAGKTILIAAIIATEFGMALEYPDGPFVQNALVFAPGKTIIESLREISQVPYQKILPARLYKPFAASVKLTFTRDGEKDLPVIRGSSFNVVVTNTEKIRIQKETIRKNDLGRIHFSFGDEDKAFEEVANLRLQAIASLPRLAVFSDEAHHTYGQSLLGKWEKDRVTGERVFKEAGIKKVRKTVDYLAANTDLVCVVNTTGTPYFERQPLKDVVIWYGLSEGIADGILKELAGNILDYGFDANNTGQFITEVITDFFRDYADVRLPNGAPARLAIYFPQTDDLDEMRPYVEAALVACGQSPAVIIKNTSESTKEEIDAFNRLNDPYSPHRVVLLVNKGTEGWNCPSLFACALARKLKTSNNFVLQAATRCLRQVPGNNVKARVYLSRDNRSILDRQLQETYGETIADLNQAGRETRSSTIRLRKIKMPPLVVTRILRTVTRKHVSEIMPLSLSKPKSSGSDVITKAVLTLSEQQATFSVLQQLGDTVVIEAASNTLDLYAAAVKLAMDYRLDLWVVYEQLVELYGSDNEIPFKHMTDLARQIEKQTRHYHVVEEKVDVALALVKPEGFVRETGVDGSEVYTAEITYPKDREHLLTHIEDIKDNAGAFGFHYTPYNFDSNPEKSFFEQMLTHLNLYPEEVEDIYFTGALTDPDKTDFFVEYKDDKGKWRRYTPDFIIRKKDSDGKPGRCLIIEIKAERERNHPLDGENGRKALALRKWEELNPDRLQYEMIFTATDTVSMDQIKIARQFSRGDKQ</sequence>
<evidence type="ECO:0000313" key="3">
    <source>
        <dbReference type="Proteomes" id="UP000298324"/>
    </source>
</evidence>
<evidence type="ECO:0000313" key="2">
    <source>
        <dbReference type="EMBL" id="TEB06500.1"/>
    </source>
</evidence>
<accession>A0A4Y7RCP9</accession>
<keyword evidence="3" id="KW-1185">Reference proteome</keyword>
<dbReference type="SUPFAM" id="SSF52540">
    <property type="entry name" value="P-loop containing nucleoside triphosphate hydrolases"/>
    <property type="match status" value="1"/>
</dbReference>
<dbReference type="RefSeq" id="WP_190238749.1">
    <property type="nucleotide sequence ID" value="NZ_QFGA01000001.1"/>
</dbReference>
<dbReference type="InterPro" id="IPR027417">
    <property type="entry name" value="P-loop_NTPase"/>
</dbReference>
<evidence type="ECO:0000259" key="1">
    <source>
        <dbReference type="Pfam" id="PF08722"/>
    </source>
</evidence>
<reference evidence="2 3" key="1">
    <citation type="journal article" date="2018" name="Environ. Microbiol.">
        <title>Novel energy conservation strategies and behaviour of Pelotomaculum schinkii driving syntrophic propionate catabolism.</title>
        <authorList>
            <person name="Hidalgo-Ahumada C.A.P."/>
            <person name="Nobu M.K."/>
            <person name="Narihiro T."/>
            <person name="Tamaki H."/>
            <person name="Liu W.T."/>
            <person name="Kamagata Y."/>
            <person name="Stams A.J.M."/>
            <person name="Imachi H."/>
            <person name="Sousa D.Z."/>
        </authorList>
    </citation>
    <scope>NUCLEOTIDE SEQUENCE [LARGE SCALE GENOMIC DNA]</scope>
    <source>
        <strain evidence="2 3">HH</strain>
    </source>
</reference>
<dbReference type="Gene3D" id="3.40.50.300">
    <property type="entry name" value="P-loop containing nucleotide triphosphate hydrolases"/>
    <property type="match status" value="2"/>
</dbReference>
<gene>
    <name evidence="2" type="ORF">Psch_00032</name>
</gene>
<dbReference type="AlphaFoldDB" id="A0A4Y7RCP9"/>
<proteinExistence type="predicted"/>
<organism evidence="2 3">
    <name type="scientific">Pelotomaculum schinkii</name>
    <dbReference type="NCBI Taxonomy" id="78350"/>
    <lineage>
        <taxon>Bacteria</taxon>
        <taxon>Bacillati</taxon>
        <taxon>Bacillota</taxon>
        <taxon>Clostridia</taxon>
        <taxon>Eubacteriales</taxon>
        <taxon>Desulfotomaculaceae</taxon>
        <taxon>Pelotomaculum</taxon>
    </lineage>
</organism>
<dbReference type="Pfam" id="PF08722">
    <property type="entry name" value="Tn7_TnsA-like_N"/>
    <property type="match status" value="1"/>
</dbReference>
<comment type="caution">
    <text evidence="2">The sequence shown here is derived from an EMBL/GenBank/DDBJ whole genome shotgun (WGS) entry which is preliminary data.</text>
</comment>
<protein>
    <submittedName>
        <fullName evidence="2">Type III restriction enzyme, res subunit</fullName>
    </submittedName>
</protein>